<feature type="domain" description="AB hydrolase-1" evidence="2">
    <location>
        <begin position="212"/>
        <end position="313"/>
    </location>
</feature>
<dbReference type="AlphaFoldDB" id="A0A979GBR7"/>
<feature type="signal peptide" evidence="1">
    <location>
        <begin position="1"/>
        <end position="22"/>
    </location>
</feature>
<dbReference type="PRINTS" id="PR00111">
    <property type="entry name" value="ABHYDROLASE"/>
</dbReference>
<sequence length="425" mass="47181">MKIIPAFIVCCIALVTSLMANAQDGQPPVFFQSIDVSTYKGASFTIECWMYAERTENNSGTALMALGYNQQTQVSTAIGKLSMEDFKAGEWNRLTVSGKIDKRTQSLFIGALYSGKARFFFDDMKLFINKKEVPVKNAGFEDTDLSAWKFINQPSSVKVSVTAQLVHGDKQALSIDASEIVSLDYGNNERTGKYATINGNRIYYEEYGEGQPLLLLHGALESIRHYEKQIPALAQSFRVIAVDTRGHGKSTADTTRLTYELYADDMYKLLNELKLDSVDVLGWSDGGITGLILAMCHPEKVKKLAAMGANLYPDTTALYGWLVDTIQHQIKVIEAEHTPSNAFALRVNRCMLEEPHIDPSTLRTIQCPVLVMAGEHDVIKEAHTRLIAASIPGAELVIIKNASHYAPIEVPDEFNKQVETFLKKP</sequence>
<evidence type="ECO:0000256" key="1">
    <source>
        <dbReference type="SAM" id="SignalP"/>
    </source>
</evidence>
<gene>
    <name evidence="3" type="ordered locus">Cpin_7140</name>
</gene>
<protein>
    <submittedName>
        <fullName evidence="3">Alpha/beta hydrolase fold protein</fullName>
    </submittedName>
</protein>
<name>A0A979GBR7_CHIPD</name>
<dbReference type="PANTHER" id="PTHR46331:SF2">
    <property type="entry name" value="VALACYCLOVIR HYDROLASE"/>
    <property type="match status" value="1"/>
</dbReference>
<dbReference type="Gene3D" id="2.60.120.260">
    <property type="entry name" value="Galactose-binding domain-like"/>
    <property type="match status" value="1"/>
</dbReference>
<dbReference type="GO" id="GO:0017171">
    <property type="term" value="F:serine hydrolase activity"/>
    <property type="evidence" value="ECO:0007669"/>
    <property type="project" value="TreeGrafter"/>
</dbReference>
<proteinExistence type="predicted"/>
<evidence type="ECO:0000313" key="3">
    <source>
        <dbReference type="EMBL" id="ACU64541.1"/>
    </source>
</evidence>
<dbReference type="InterPro" id="IPR029058">
    <property type="entry name" value="AB_hydrolase_fold"/>
</dbReference>
<keyword evidence="3" id="KW-0378">Hydrolase</keyword>
<dbReference type="KEGG" id="cpi:Cpin_7140"/>
<dbReference type="EMBL" id="CP001699">
    <property type="protein sequence ID" value="ACU64541.1"/>
    <property type="molecule type" value="Genomic_DNA"/>
</dbReference>
<dbReference type="Pfam" id="PF00561">
    <property type="entry name" value="Abhydrolase_1"/>
    <property type="match status" value="1"/>
</dbReference>
<dbReference type="Proteomes" id="UP000002215">
    <property type="component" value="Chromosome"/>
</dbReference>
<dbReference type="PANTHER" id="PTHR46331">
    <property type="entry name" value="VALACYCLOVIR HYDROLASE"/>
    <property type="match status" value="1"/>
</dbReference>
<organism evidence="3 4">
    <name type="scientific">Chitinophaga pinensis (strain ATCC 43595 / DSM 2588 / LMG 13176 / NBRC 15968 / NCIMB 11800 / UQM 2034)</name>
    <dbReference type="NCBI Taxonomy" id="485918"/>
    <lineage>
        <taxon>Bacteria</taxon>
        <taxon>Pseudomonadati</taxon>
        <taxon>Bacteroidota</taxon>
        <taxon>Chitinophagia</taxon>
        <taxon>Chitinophagales</taxon>
        <taxon>Chitinophagaceae</taxon>
        <taxon>Chitinophaga</taxon>
    </lineage>
</organism>
<reference evidence="4" key="1">
    <citation type="submission" date="2009-08" db="EMBL/GenBank/DDBJ databases">
        <title>The complete genome of Chitinophaga pinensis DSM 2588.</title>
        <authorList>
            <consortium name="US DOE Joint Genome Institute (JGI-PGF)"/>
            <person name="Lucas S."/>
            <person name="Copeland A."/>
            <person name="Lapidus A."/>
            <person name="Glavina del Rio T."/>
            <person name="Dalin E."/>
            <person name="Tice H."/>
            <person name="Bruce D."/>
            <person name="Goodwin L."/>
            <person name="Pitluck S."/>
            <person name="Kyrpides N."/>
            <person name="Mavromatis K."/>
            <person name="Ivanova N."/>
            <person name="Mikhailova N."/>
            <person name="Sims D."/>
            <person name="Meinche L."/>
            <person name="Brettin T."/>
            <person name="Detter J.C."/>
            <person name="Han C."/>
            <person name="Larimer F."/>
            <person name="Land M."/>
            <person name="Hauser L."/>
            <person name="Markowitz V."/>
            <person name="Cheng J.-F."/>
            <person name="Hugenholtz P."/>
            <person name="Woyke T."/>
            <person name="Wu D."/>
            <person name="Spring S."/>
            <person name="Klenk H.-P."/>
            <person name="Eisen J.A."/>
        </authorList>
    </citation>
    <scope>NUCLEOTIDE SEQUENCE [LARGE SCALE GENOMIC DNA]</scope>
    <source>
        <strain evidence="4">ATCC 43595 / DSM 2588 / LMG 13176 / NBRC 15968 / NCIMB 11800 / UQM 2034</strain>
    </source>
</reference>
<evidence type="ECO:0000259" key="2">
    <source>
        <dbReference type="Pfam" id="PF00561"/>
    </source>
</evidence>
<accession>A0A979GBR7</accession>
<dbReference type="SUPFAM" id="SSF53474">
    <property type="entry name" value="alpha/beta-Hydrolases"/>
    <property type="match status" value="1"/>
</dbReference>
<dbReference type="InterPro" id="IPR000073">
    <property type="entry name" value="AB_hydrolase_1"/>
</dbReference>
<feature type="chain" id="PRO_5037379560" evidence="1">
    <location>
        <begin position="23"/>
        <end position="425"/>
    </location>
</feature>
<dbReference type="Gene3D" id="3.40.50.1820">
    <property type="entry name" value="alpha/beta hydrolase"/>
    <property type="match status" value="1"/>
</dbReference>
<reference evidence="3 4" key="2">
    <citation type="journal article" date="2010" name="Stand. Genomic Sci.">
        <title>Complete genome sequence of Chitinophaga pinensis type strain (UQM 2034).</title>
        <authorList>
            <person name="Glavina Del Rio T."/>
            <person name="Abt B."/>
            <person name="Spring S."/>
            <person name="Lapidus A."/>
            <person name="Nolan M."/>
            <person name="Tice H."/>
            <person name="Copeland A."/>
            <person name="Cheng J.F."/>
            <person name="Chen F."/>
            <person name="Bruce D."/>
            <person name="Goodwin L."/>
            <person name="Pitluck S."/>
            <person name="Ivanova N."/>
            <person name="Mavromatis K."/>
            <person name="Mikhailova N."/>
            <person name="Pati A."/>
            <person name="Chen A."/>
            <person name="Palaniappan K."/>
            <person name="Land M."/>
            <person name="Hauser L."/>
            <person name="Chang Y.J."/>
            <person name="Jeffries C.D."/>
            <person name="Chain P."/>
            <person name="Saunders E."/>
            <person name="Detter J.C."/>
            <person name="Brettin T."/>
            <person name="Rohde M."/>
            <person name="Goker M."/>
            <person name="Bristow J."/>
            <person name="Eisen J.A."/>
            <person name="Markowitz V."/>
            <person name="Hugenholtz P."/>
            <person name="Kyrpides N.C."/>
            <person name="Klenk H.P."/>
            <person name="Lucas S."/>
        </authorList>
    </citation>
    <scope>NUCLEOTIDE SEQUENCE [LARGE SCALE GENOMIC DNA]</scope>
    <source>
        <strain evidence="4">ATCC 43595 / DSM 2588 / LMG 13176 / NBRC 15968 / NCIMB 11800 / UQM 2034</strain>
    </source>
</reference>
<evidence type="ECO:0000313" key="4">
    <source>
        <dbReference type="Proteomes" id="UP000002215"/>
    </source>
</evidence>
<keyword evidence="1" id="KW-0732">Signal</keyword>